<proteinExistence type="predicted"/>
<organism evidence="1 2">
    <name type="scientific">Litoribacillus peritrichatus</name>
    <dbReference type="NCBI Taxonomy" id="718191"/>
    <lineage>
        <taxon>Bacteria</taxon>
        <taxon>Pseudomonadati</taxon>
        <taxon>Pseudomonadota</taxon>
        <taxon>Gammaproteobacteria</taxon>
        <taxon>Oceanospirillales</taxon>
        <taxon>Oceanospirillaceae</taxon>
        <taxon>Litoribacillus</taxon>
    </lineage>
</organism>
<evidence type="ECO:0000313" key="2">
    <source>
        <dbReference type="Proteomes" id="UP001501565"/>
    </source>
</evidence>
<reference evidence="2" key="1">
    <citation type="journal article" date="2019" name="Int. J. Syst. Evol. Microbiol.">
        <title>The Global Catalogue of Microorganisms (GCM) 10K type strain sequencing project: providing services to taxonomists for standard genome sequencing and annotation.</title>
        <authorList>
            <consortium name="The Broad Institute Genomics Platform"/>
            <consortium name="The Broad Institute Genome Sequencing Center for Infectious Disease"/>
            <person name="Wu L."/>
            <person name="Ma J."/>
        </authorList>
    </citation>
    <scope>NUCLEOTIDE SEQUENCE [LARGE SCALE GENOMIC DNA]</scope>
    <source>
        <strain evidence="2">JCM 17551</strain>
    </source>
</reference>
<dbReference type="RefSeq" id="WP_344800089.1">
    <property type="nucleotide sequence ID" value="NZ_BAABBN010000012.1"/>
</dbReference>
<evidence type="ECO:0000313" key="1">
    <source>
        <dbReference type="EMBL" id="GAA3937107.1"/>
    </source>
</evidence>
<sequence>MDELHIDDFYRDCAIVLLRLYRSFPRKVSVYVGDLCGYEETDDVGLYSDRFQACFAAIIWLEEEGFIRYAGTIGQEAIELSTLTQKAFNQLSGRAYQAPNAQTVAFSSAPTLAAQIHSALNQGTSEQVSHLTSQLLNQYTLH</sequence>
<name>A0ABP7N5H4_9GAMM</name>
<keyword evidence="2" id="KW-1185">Reference proteome</keyword>
<comment type="caution">
    <text evidence="1">The sequence shown here is derived from an EMBL/GenBank/DDBJ whole genome shotgun (WGS) entry which is preliminary data.</text>
</comment>
<protein>
    <recommendedName>
        <fullName evidence="3">DUF2507 domain-containing protein</fullName>
    </recommendedName>
</protein>
<dbReference type="Proteomes" id="UP001501565">
    <property type="component" value="Unassembled WGS sequence"/>
</dbReference>
<gene>
    <name evidence="1" type="ORF">GCM10022277_36840</name>
</gene>
<dbReference type="EMBL" id="BAABBN010000012">
    <property type="protein sequence ID" value="GAA3937107.1"/>
    <property type="molecule type" value="Genomic_DNA"/>
</dbReference>
<evidence type="ECO:0008006" key="3">
    <source>
        <dbReference type="Google" id="ProtNLM"/>
    </source>
</evidence>
<accession>A0ABP7N5H4</accession>